<evidence type="ECO:0000256" key="1">
    <source>
        <dbReference type="ARBA" id="ARBA00022729"/>
    </source>
</evidence>
<gene>
    <name evidence="3" type="ORF">Rai3103_05990</name>
</gene>
<evidence type="ECO:0000256" key="2">
    <source>
        <dbReference type="SAM" id="SignalP"/>
    </source>
</evidence>
<dbReference type="Pfam" id="PF13365">
    <property type="entry name" value="Trypsin_2"/>
    <property type="match status" value="1"/>
</dbReference>
<dbReference type="KEGG" id="rain:Rai3103_05990"/>
<feature type="chain" id="PRO_5024282808" description="V8-like Glu-specific endopeptidase" evidence="2">
    <location>
        <begin position="33"/>
        <end position="348"/>
    </location>
</feature>
<dbReference type="Gene3D" id="2.40.10.10">
    <property type="entry name" value="Trypsin-like serine proteases"/>
    <property type="match status" value="2"/>
</dbReference>
<keyword evidence="4" id="KW-1185">Reference proteome</keyword>
<dbReference type="Proteomes" id="UP000386847">
    <property type="component" value="Chromosome"/>
</dbReference>
<dbReference type="AlphaFoldDB" id="A0A5Q2F8X4"/>
<dbReference type="RefSeq" id="WP_153571820.1">
    <property type="nucleotide sequence ID" value="NZ_CP045725.1"/>
</dbReference>
<reference evidence="3 4" key="1">
    <citation type="submission" date="2019-10" db="EMBL/GenBank/DDBJ databases">
        <title>Genomic analysis of Raineyella sp. CBA3103.</title>
        <authorList>
            <person name="Roh S.W."/>
        </authorList>
    </citation>
    <scope>NUCLEOTIDE SEQUENCE [LARGE SCALE GENOMIC DNA]</scope>
    <source>
        <strain evidence="3 4">CBA3103</strain>
    </source>
</reference>
<sequence>MRLQPPRLLATTLAVTLALAGALLGSTGRAAAAPPSPDARSEHQRIVDFWTPDRIAQAVPRDFVRDPATGRFSLQPNRAPGSTTTSTGVLGAVWTSGGLVQTTTGKVFFAMGTSYYVCSGSVVKDADTSTSVVLTAGHCAWDNSTATDPAQHWAKNWMFIPDYADKPATLTADGSFCASTAYGCWTAQALTVDQAFTQQTSYNTTATLNDFAFATVGPGGLGGTSQLDTKVGAQAISFSSPVPSGTRVDLFGYPAAKKYNGSQLIYSEGPLGTDPNNGNLTYRVASSMTGGSSGGPWFAPFSAGVGTLMSLNSYGYAGQSYMQGPMFTNKTQSLYTDAQGATANHIVP</sequence>
<dbReference type="InterPro" id="IPR009003">
    <property type="entry name" value="Peptidase_S1_PA"/>
</dbReference>
<dbReference type="EMBL" id="CP045725">
    <property type="protein sequence ID" value="QGF23289.1"/>
    <property type="molecule type" value="Genomic_DNA"/>
</dbReference>
<dbReference type="PANTHER" id="PTHR15462">
    <property type="entry name" value="SERINE PROTEASE"/>
    <property type="match status" value="1"/>
</dbReference>
<evidence type="ECO:0000313" key="3">
    <source>
        <dbReference type="EMBL" id="QGF23289.1"/>
    </source>
</evidence>
<accession>A0A5Q2F8X4</accession>
<keyword evidence="1 2" id="KW-0732">Signal</keyword>
<dbReference type="InterPro" id="IPR018114">
    <property type="entry name" value="TRYPSIN_HIS"/>
</dbReference>
<name>A0A5Q2F8X4_9ACTN</name>
<dbReference type="InterPro" id="IPR043504">
    <property type="entry name" value="Peptidase_S1_PA_chymotrypsin"/>
</dbReference>
<evidence type="ECO:0000313" key="4">
    <source>
        <dbReference type="Proteomes" id="UP000386847"/>
    </source>
</evidence>
<proteinExistence type="predicted"/>
<dbReference type="SUPFAM" id="SSF50494">
    <property type="entry name" value="Trypsin-like serine proteases"/>
    <property type="match status" value="1"/>
</dbReference>
<dbReference type="PROSITE" id="PS00134">
    <property type="entry name" value="TRYPSIN_HIS"/>
    <property type="match status" value="1"/>
</dbReference>
<feature type="signal peptide" evidence="2">
    <location>
        <begin position="1"/>
        <end position="32"/>
    </location>
</feature>
<dbReference type="GO" id="GO:0006508">
    <property type="term" value="P:proteolysis"/>
    <property type="evidence" value="ECO:0007669"/>
    <property type="project" value="InterPro"/>
</dbReference>
<evidence type="ECO:0008006" key="5">
    <source>
        <dbReference type="Google" id="ProtNLM"/>
    </source>
</evidence>
<organism evidence="3 4">
    <name type="scientific">Raineyella fluvialis</name>
    <dbReference type="NCBI Taxonomy" id="2662261"/>
    <lineage>
        <taxon>Bacteria</taxon>
        <taxon>Bacillati</taxon>
        <taxon>Actinomycetota</taxon>
        <taxon>Actinomycetes</taxon>
        <taxon>Propionibacteriales</taxon>
        <taxon>Propionibacteriaceae</taxon>
        <taxon>Raineyella</taxon>
    </lineage>
</organism>
<protein>
    <recommendedName>
        <fullName evidence="5">V8-like Glu-specific endopeptidase</fullName>
    </recommendedName>
</protein>
<dbReference type="GO" id="GO:0004252">
    <property type="term" value="F:serine-type endopeptidase activity"/>
    <property type="evidence" value="ECO:0007669"/>
    <property type="project" value="InterPro"/>
</dbReference>
<dbReference type="InterPro" id="IPR050966">
    <property type="entry name" value="Glutamyl_endopeptidase"/>
</dbReference>